<dbReference type="PANTHER" id="PTHR30137:SF6">
    <property type="entry name" value="LUCIFERASE-LIKE MONOOXYGENASE"/>
    <property type="match status" value="1"/>
</dbReference>
<dbReference type="Gene3D" id="3.20.20.30">
    <property type="entry name" value="Luciferase-like domain"/>
    <property type="match status" value="1"/>
</dbReference>
<proteinExistence type="predicted"/>
<evidence type="ECO:0000313" key="5">
    <source>
        <dbReference type="Proteomes" id="UP000318055"/>
    </source>
</evidence>
<dbReference type="InterPro" id="IPR050766">
    <property type="entry name" value="Bact_Lucif_Oxidored"/>
</dbReference>
<dbReference type="GO" id="GO:0016705">
    <property type="term" value="F:oxidoreductase activity, acting on paired donors, with incorporation or reduction of molecular oxygen"/>
    <property type="evidence" value="ECO:0007669"/>
    <property type="project" value="InterPro"/>
</dbReference>
<dbReference type="PANTHER" id="PTHR30137">
    <property type="entry name" value="LUCIFERASE-LIKE MONOOXYGENASE"/>
    <property type="match status" value="1"/>
</dbReference>
<keyword evidence="5" id="KW-1185">Reference proteome</keyword>
<dbReference type="RefSeq" id="WP_145849294.1">
    <property type="nucleotide sequence ID" value="NZ_CP042239.1"/>
</dbReference>
<dbReference type="OrthoDB" id="9780518at2"/>
<reference evidence="4 5" key="1">
    <citation type="submission" date="2019-07" db="EMBL/GenBank/DDBJ databases">
        <title>Sphingomonas alkalisoli sp. nov., isolated from rhizosphere soil of Suaedae salsa.</title>
        <authorList>
            <person name="Zhang H."/>
            <person name="Xu L."/>
            <person name="Zhang J.-X."/>
            <person name="Sun J.-Q."/>
        </authorList>
    </citation>
    <scope>NUCLEOTIDE SEQUENCE [LARGE SCALE GENOMIC DNA]</scope>
    <source>
        <strain evidence="4 5">XS-10</strain>
    </source>
</reference>
<organism evidence="4 5">
    <name type="scientific">Sphingomonas suaedae</name>
    <dbReference type="NCBI Taxonomy" id="2599297"/>
    <lineage>
        <taxon>Bacteria</taxon>
        <taxon>Pseudomonadati</taxon>
        <taxon>Pseudomonadota</taxon>
        <taxon>Alphaproteobacteria</taxon>
        <taxon>Sphingomonadales</taxon>
        <taxon>Sphingomonadaceae</taxon>
        <taxon>Sphingomonas</taxon>
    </lineage>
</organism>
<dbReference type="KEGG" id="ssua:FPZ54_18585"/>
<dbReference type="GO" id="GO:0005829">
    <property type="term" value="C:cytosol"/>
    <property type="evidence" value="ECO:0007669"/>
    <property type="project" value="TreeGrafter"/>
</dbReference>
<dbReference type="FunFam" id="3.20.20.30:FF:000002">
    <property type="entry name" value="LLM class flavin-dependent oxidoreductase"/>
    <property type="match status" value="1"/>
</dbReference>
<comment type="similarity">
    <text evidence="1">To bacterial alkanal monooxygenase alpha and beta chains.</text>
</comment>
<evidence type="ECO:0000313" key="4">
    <source>
        <dbReference type="EMBL" id="QDX27820.1"/>
    </source>
</evidence>
<feature type="domain" description="Luciferase-like" evidence="3">
    <location>
        <begin position="16"/>
        <end position="301"/>
    </location>
</feature>
<evidence type="ECO:0000256" key="2">
    <source>
        <dbReference type="ARBA" id="ARBA00074555"/>
    </source>
</evidence>
<sequence>MTAYSLLDLVPILEGGTASQAFANAADLARHAETEGFARYWVAEHHGMAGIASAATAVVIAHVGATTSTIRVGAGGIMLPNHAPLVIAEQFGTLDALFPGRIDLGLGRAPGSDQKVARALRRTLDSSSDAFPQDVIELQSYFADDGQTGIRAVPGGGAKPELWILGSSLYGAQLAAALGLPYAFASHFAPGALDQALSVYRRNFKPSAVLAKPHAMAGFNVFAADTDDEAELLATSMQQAFVALRTTGTGVPLPPPVPGYRDSLPPQARAMLDHVLECTAVGGPDRVHDGLARFVERTGVDEVMLVSSIFDHDARKRSLGIAAQAMRAIGAAHPPESDAAAVTANG</sequence>
<dbReference type="InterPro" id="IPR036661">
    <property type="entry name" value="Luciferase-like_sf"/>
</dbReference>
<accession>A0A518RK61</accession>
<evidence type="ECO:0000259" key="3">
    <source>
        <dbReference type="Pfam" id="PF00296"/>
    </source>
</evidence>
<dbReference type="NCBIfam" id="TIGR03558">
    <property type="entry name" value="oxido_grp_1"/>
    <property type="match status" value="1"/>
</dbReference>
<dbReference type="AlphaFoldDB" id="A0A518RK61"/>
<gene>
    <name evidence="4" type="ORF">FPZ54_18585</name>
</gene>
<dbReference type="InterPro" id="IPR011251">
    <property type="entry name" value="Luciferase-like_dom"/>
</dbReference>
<evidence type="ECO:0000256" key="1">
    <source>
        <dbReference type="ARBA" id="ARBA00007789"/>
    </source>
</evidence>
<dbReference type="SUPFAM" id="SSF51679">
    <property type="entry name" value="Bacterial luciferase-like"/>
    <property type="match status" value="1"/>
</dbReference>
<name>A0A518RK61_9SPHN</name>
<protein>
    <recommendedName>
        <fullName evidence="2">Luciferase-like monooxygenase</fullName>
    </recommendedName>
</protein>
<dbReference type="EMBL" id="CP042239">
    <property type="protein sequence ID" value="QDX27820.1"/>
    <property type="molecule type" value="Genomic_DNA"/>
</dbReference>
<dbReference type="CDD" id="cd00347">
    <property type="entry name" value="Flavin_utilizing_monoxygenases"/>
    <property type="match status" value="1"/>
</dbReference>
<dbReference type="Proteomes" id="UP000318055">
    <property type="component" value="Chromosome"/>
</dbReference>
<dbReference type="Pfam" id="PF00296">
    <property type="entry name" value="Bac_luciferase"/>
    <property type="match status" value="1"/>
</dbReference>
<dbReference type="InterPro" id="IPR019949">
    <property type="entry name" value="CmoO-like"/>
</dbReference>